<dbReference type="SUPFAM" id="SSF52540">
    <property type="entry name" value="P-loop containing nucleoside triphosphate hydrolases"/>
    <property type="match status" value="1"/>
</dbReference>
<gene>
    <name evidence="6" type="ORF">UFOVP641_7</name>
</gene>
<dbReference type="InterPro" id="IPR035421">
    <property type="entry name" value="Terminase_6C"/>
</dbReference>
<sequence>MALSKAQQQVADDPTRFRVVVAGRRFGKTHLAIRELCYHAREPNKEVWYVAPTYRQAKQIVWRKLKNRINDLRWAKKINEAELTIILKNNSTISLKGADGGGDNLRGIGLDFLCMDEFADIDHEAWYEVLRPTLADKMGKAMFIGTPKGMGNWAHDIYTQALEFPEQWSSYQFTTIEGGNVKAEEIEAAKKDLDERTFRQEFMATFETYSGRIYYAFDRKGNTQPPEKLDLSVLYTGWDFNIDPMSVVIAVRQGDTLYVIDEVRMFSSNTAEAVDEVKSRYPNSKVWAYPDPASRQRKTSAGGTTDLTILANAGFIVKAPMAHSPVRDRINSVNSRLCGSDGVRRLFIHPKCKYTIEGLERHTYKEGTSQPDKDSGYDHMMDALGYMIDYMFPIRKDTSNIVQPKRWTHNIGA</sequence>
<name>A0A6J5N3A3_9CAUD</name>
<keyword evidence="1" id="KW-1188">Viral release from host cell</keyword>
<dbReference type="Pfam" id="PF17289">
    <property type="entry name" value="Terminase_6C"/>
    <property type="match status" value="1"/>
</dbReference>
<evidence type="ECO:0000256" key="3">
    <source>
        <dbReference type="ARBA" id="ARBA00022840"/>
    </source>
</evidence>
<dbReference type="InterPro" id="IPR027417">
    <property type="entry name" value="P-loop_NTPase"/>
</dbReference>
<evidence type="ECO:0000313" key="6">
    <source>
        <dbReference type="EMBL" id="CAB4153554.1"/>
    </source>
</evidence>
<proteinExistence type="predicted"/>
<reference evidence="6" key="1">
    <citation type="submission" date="2020-04" db="EMBL/GenBank/DDBJ databases">
        <authorList>
            <person name="Chiriac C."/>
            <person name="Salcher M."/>
            <person name="Ghai R."/>
            <person name="Kavagutti S V."/>
        </authorList>
    </citation>
    <scope>NUCLEOTIDE SEQUENCE</scope>
</reference>
<protein>
    <submittedName>
        <fullName evidence="6">Terminase-like family</fullName>
    </submittedName>
</protein>
<evidence type="ECO:0000259" key="5">
    <source>
        <dbReference type="Pfam" id="PF17289"/>
    </source>
</evidence>
<dbReference type="GO" id="GO:0005524">
    <property type="term" value="F:ATP binding"/>
    <property type="evidence" value="ECO:0007669"/>
    <property type="project" value="UniProtKB-KW"/>
</dbReference>
<organism evidence="6">
    <name type="scientific">uncultured Caudovirales phage</name>
    <dbReference type="NCBI Taxonomy" id="2100421"/>
    <lineage>
        <taxon>Viruses</taxon>
        <taxon>Duplodnaviria</taxon>
        <taxon>Heunggongvirae</taxon>
        <taxon>Uroviricota</taxon>
        <taxon>Caudoviricetes</taxon>
        <taxon>Peduoviridae</taxon>
        <taxon>Maltschvirus</taxon>
        <taxon>Maltschvirus maltsch</taxon>
    </lineage>
</organism>
<dbReference type="Gene3D" id="3.40.50.300">
    <property type="entry name" value="P-loop containing nucleotide triphosphate hydrolases"/>
    <property type="match status" value="1"/>
</dbReference>
<keyword evidence="4" id="KW-0231">Viral genome packaging</keyword>
<dbReference type="Gene3D" id="3.30.420.280">
    <property type="match status" value="1"/>
</dbReference>
<dbReference type="EMBL" id="LR796604">
    <property type="protein sequence ID" value="CAB4153554.1"/>
    <property type="molecule type" value="Genomic_DNA"/>
</dbReference>
<evidence type="ECO:0000256" key="2">
    <source>
        <dbReference type="ARBA" id="ARBA00022741"/>
    </source>
</evidence>
<feature type="domain" description="Terminase large subunit gp17-like C-terminal" evidence="5">
    <location>
        <begin position="237"/>
        <end position="388"/>
    </location>
</feature>
<keyword evidence="3" id="KW-0067">ATP-binding</keyword>
<dbReference type="Pfam" id="PF03237">
    <property type="entry name" value="Terminase_6N"/>
    <property type="match status" value="1"/>
</dbReference>
<evidence type="ECO:0000256" key="4">
    <source>
        <dbReference type="ARBA" id="ARBA00023219"/>
    </source>
</evidence>
<accession>A0A6J5N3A3</accession>
<evidence type="ECO:0000256" key="1">
    <source>
        <dbReference type="ARBA" id="ARBA00022612"/>
    </source>
</evidence>
<keyword evidence="2" id="KW-0547">Nucleotide-binding</keyword>